<dbReference type="SUPFAM" id="SSF56672">
    <property type="entry name" value="DNA/RNA polymerases"/>
    <property type="match status" value="1"/>
</dbReference>
<evidence type="ECO:0008006" key="3">
    <source>
        <dbReference type="Google" id="ProtNLM"/>
    </source>
</evidence>
<dbReference type="InterPro" id="IPR012337">
    <property type="entry name" value="RNaseH-like_sf"/>
</dbReference>
<dbReference type="AlphaFoldDB" id="A0A9P0GED7"/>
<dbReference type="PANTHER" id="PTHR31511">
    <property type="entry name" value="PROTEIN CBG23764"/>
    <property type="match status" value="1"/>
</dbReference>
<keyword evidence="2" id="KW-1185">Reference proteome</keyword>
<dbReference type="SUPFAM" id="SSF53098">
    <property type="entry name" value="Ribonuclease H-like"/>
    <property type="match status" value="1"/>
</dbReference>
<sequence>MNILNGLYDEVDVADSLNFPQTSKLEHEKIDNLKIFDDDFEKMVEHMKLSIHLPQSHELEDENMFDLSLLGEGFEKMEDSDNFLTHLQQTAVRDAKLQTHIEDCEKINETKIKMPQQGQNILKFKNFKNKEKTPFIVYSDLESVLKLTNDLKKPQLHVPAAVGENCMQWFADEIAQLAEDIATVFWCPYDIDMTADQEAEFRKATHCHICEEPFTAEDKKVRDHFHLIPNNNYRGASHEECNLNYQDTHVVPVVFHNLSGYDAHFIITDIATQMKGTIDLLPITKEKYISFTKHINEYPVKFRFIDSFRFMASSLDKLSSYLEEFPNLKSQFQELPEKKFNLLTKKGVMPYDYFDSFDRFSETCLPPIDSFYNMLEDKPCPSRMYLRSNHVWNQFACKNLGEYVDLYLKTDIMLLADVFERFRTSCRKTYNLEPAKYFTLPGFTFDAMLKHTNQEIELLTDIDMFLFVEKGIRGGLSQVCSKRRSHANNRYMPSYDTSKTDSYLMYFDINNQYGYAMSQPLPYAGFEWADTNIDVTTIPDDAAEGYMLEVDLEYPEHLHDHHKDIPFCAEHINPKTSKPPKTCKELTKLMATLHSKTKYVIHYRTLKQALAHGLRLTEIHRVLKFKQSPWLKSHIDLNTELRKKATNEFEKNLFKLMNNAVFGKTLESVRKRLSVKLLNKWEGRYGAEFFISKPEFKNCVIFNENLVAVELRKLEIYLNKPIYIGQAILDLAKTTTYDFHYDYITSKFEECSALYTDTDSLIYEIRNQNPYDVIKRDCYKYFDTSDYEQPNIYNIPSVNKKVLGLMKDENNGIPMTDFVGLRSKIYLTKVVQTEADIKKKRRKLEEEAYDGDEIDEIIKNFGVSKKAKGVKSSVVKTKINFSDFIDCLETCTKVVTQNLIRSEKHKVHSIKQETIALSVQDDKRYLIPDSNETLPWGHYSIK</sequence>
<dbReference type="InterPro" id="IPR043502">
    <property type="entry name" value="DNA/RNA_pol_sf"/>
</dbReference>
<evidence type="ECO:0000313" key="1">
    <source>
        <dbReference type="EMBL" id="CAH1106760.1"/>
    </source>
</evidence>
<organism evidence="1 2">
    <name type="scientific">Psylliodes chrysocephalus</name>
    <dbReference type="NCBI Taxonomy" id="3402493"/>
    <lineage>
        <taxon>Eukaryota</taxon>
        <taxon>Metazoa</taxon>
        <taxon>Ecdysozoa</taxon>
        <taxon>Arthropoda</taxon>
        <taxon>Hexapoda</taxon>
        <taxon>Insecta</taxon>
        <taxon>Pterygota</taxon>
        <taxon>Neoptera</taxon>
        <taxon>Endopterygota</taxon>
        <taxon>Coleoptera</taxon>
        <taxon>Polyphaga</taxon>
        <taxon>Cucujiformia</taxon>
        <taxon>Chrysomeloidea</taxon>
        <taxon>Chrysomelidae</taxon>
        <taxon>Galerucinae</taxon>
        <taxon>Alticini</taxon>
        <taxon>Psylliodes</taxon>
    </lineage>
</organism>
<protein>
    <recommendedName>
        <fullName evidence="3">DNA-directed DNA polymerase</fullName>
    </recommendedName>
</protein>
<dbReference type="EMBL" id="OV651814">
    <property type="protein sequence ID" value="CAH1106760.1"/>
    <property type="molecule type" value="Genomic_DNA"/>
</dbReference>
<accession>A0A9P0GED7</accession>
<dbReference type="GO" id="GO:0042575">
    <property type="term" value="C:DNA polymerase complex"/>
    <property type="evidence" value="ECO:0007669"/>
    <property type="project" value="UniProtKB-ARBA"/>
</dbReference>
<evidence type="ECO:0000313" key="2">
    <source>
        <dbReference type="Proteomes" id="UP001153636"/>
    </source>
</evidence>
<proteinExistence type="predicted"/>
<gene>
    <name evidence="1" type="ORF">PSYICH_LOCUS6958</name>
</gene>
<dbReference type="OrthoDB" id="6602337at2759"/>
<reference evidence="1" key="1">
    <citation type="submission" date="2022-01" db="EMBL/GenBank/DDBJ databases">
        <authorList>
            <person name="King R."/>
        </authorList>
    </citation>
    <scope>NUCLEOTIDE SEQUENCE</scope>
</reference>
<dbReference type="Proteomes" id="UP001153636">
    <property type="component" value="Chromosome 2"/>
</dbReference>
<dbReference type="InterPro" id="IPR023211">
    <property type="entry name" value="DNA_pol_palm_dom_sf"/>
</dbReference>
<dbReference type="PANTHER" id="PTHR31511:SF12">
    <property type="entry name" value="RHO TERMINATION FACTOR N-TERMINAL DOMAIN-CONTAINING PROTEIN"/>
    <property type="match status" value="1"/>
</dbReference>
<dbReference type="Gene3D" id="3.90.1600.10">
    <property type="entry name" value="Palm domain of DNA polymerase"/>
    <property type="match status" value="1"/>
</dbReference>
<name>A0A9P0GED7_9CUCU</name>
<dbReference type="GO" id="GO:0071897">
    <property type="term" value="P:DNA biosynthetic process"/>
    <property type="evidence" value="ECO:0007669"/>
    <property type="project" value="UniProtKB-ARBA"/>
</dbReference>